<organism evidence="7 8">
    <name type="scientific">Mollisia scopiformis</name>
    <name type="common">Conifer needle endophyte fungus</name>
    <name type="synonym">Phialocephala scopiformis</name>
    <dbReference type="NCBI Taxonomy" id="149040"/>
    <lineage>
        <taxon>Eukaryota</taxon>
        <taxon>Fungi</taxon>
        <taxon>Dikarya</taxon>
        <taxon>Ascomycota</taxon>
        <taxon>Pezizomycotina</taxon>
        <taxon>Leotiomycetes</taxon>
        <taxon>Helotiales</taxon>
        <taxon>Mollisiaceae</taxon>
        <taxon>Mollisia</taxon>
    </lineage>
</organism>
<dbReference type="SUPFAM" id="SSF56281">
    <property type="entry name" value="Metallo-hydrolase/oxidoreductase"/>
    <property type="match status" value="1"/>
</dbReference>
<gene>
    <name evidence="7" type="ORF">LY89DRAFT_612474</name>
</gene>
<sequence>MCETTSITLEVLTTGSLRCRPSMLSQPATRSIFLRRLRVITDTSWSQYIPIHVFLISHPEGYILFDTGMSPNCNDWGYFPLWMPTFRMTAQMLIDNEEGVGEQLRSRGIVIGGEEAGVGSGNGKKLKAVVVSHLHHDHAGGLNDVVPGAPVFVTKEHWEFENEDRLNALIDGAVPERWPKDWTPNFLEPSGPPIGPWEKRYPITSDGRIVAVDTPGHNPGHVSLIVYGDEATYFLTGDATYSLESLDKEETDGVISTPLIAVESVKKIKEFCRGTKCVVLPSHDRETIKRAKEKEVYVPTTL</sequence>
<dbReference type="Gene3D" id="3.60.15.10">
    <property type="entry name" value="Ribonuclease Z/Hydroxyacylglutathione hydrolase-like"/>
    <property type="match status" value="1"/>
</dbReference>
<dbReference type="PANTHER" id="PTHR42978">
    <property type="entry name" value="QUORUM-QUENCHING LACTONASE YTNP-RELATED-RELATED"/>
    <property type="match status" value="1"/>
</dbReference>
<evidence type="ECO:0000259" key="6">
    <source>
        <dbReference type="SMART" id="SM00849"/>
    </source>
</evidence>
<dbReference type="Pfam" id="PF00753">
    <property type="entry name" value="Lactamase_B"/>
    <property type="match status" value="1"/>
</dbReference>
<evidence type="ECO:0000256" key="4">
    <source>
        <dbReference type="ARBA" id="ARBA00022801"/>
    </source>
</evidence>
<keyword evidence="4 7" id="KW-0378">Hydrolase</keyword>
<evidence type="ECO:0000256" key="1">
    <source>
        <dbReference type="ARBA" id="ARBA00001947"/>
    </source>
</evidence>
<dbReference type="EMBL" id="KQ947411">
    <property type="protein sequence ID" value="KUJ19046.1"/>
    <property type="molecule type" value="Genomic_DNA"/>
</dbReference>
<dbReference type="InterPro" id="IPR051013">
    <property type="entry name" value="MBL_superfamily_lactonases"/>
</dbReference>
<accession>A0A194XFX8</accession>
<dbReference type="InterPro" id="IPR001279">
    <property type="entry name" value="Metallo-B-lactamas"/>
</dbReference>
<evidence type="ECO:0000256" key="5">
    <source>
        <dbReference type="ARBA" id="ARBA00022833"/>
    </source>
</evidence>
<dbReference type="GO" id="GO:0016787">
    <property type="term" value="F:hydrolase activity"/>
    <property type="evidence" value="ECO:0007669"/>
    <property type="project" value="UniProtKB-KW"/>
</dbReference>
<evidence type="ECO:0000256" key="2">
    <source>
        <dbReference type="ARBA" id="ARBA00007749"/>
    </source>
</evidence>
<keyword evidence="8" id="KW-1185">Reference proteome</keyword>
<dbReference type="CDD" id="cd07729">
    <property type="entry name" value="AHL_lactonase_MBL-fold"/>
    <property type="match status" value="1"/>
</dbReference>
<proteinExistence type="inferred from homology"/>
<dbReference type="STRING" id="149040.A0A194XFX8"/>
<keyword evidence="5" id="KW-0862">Zinc</keyword>
<dbReference type="KEGG" id="psco:LY89DRAFT_612474"/>
<keyword evidence="3" id="KW-0479">Metal-binding</keyword>
<name>A0A194XFX8_MOLSC</name>
<protein>
    <submittedName>
        <fullName evidence="7">Metallo-hydrolase/oxidoreductase</fullName>
    </submittedName>
</protein>
<dbReference type="InterPro" id="IPR036866">
    <property type="entry name" value="RibonucZ/Hydroxyglut_hydro"/>
</dbReference>
<dbReference type="GeneID" id="28820349"/>
<dbReference type="OrthoDB" id="10250730at2759"/>
<dbReference type="Proteomes" id="UP000070700">
    <property type="component" value="Unassembled WGS sequence"/>
</dbReference>
<reference evidence="7 8" key="1">
    <citation type="submission" date="2015-10" db="EMBL/GenBank/DDBJ databases">
        <title>Full genome of DAOMC 229536 Phialocephala scopiformis, a fungal endophyte of spruce producing the potent anti-insectan compound rugulosin.</title>
        <authorList>
            <consortium name="DOE Joint Genome Institute"/>
            <person name="Walker A.K."/>
            <person name="Frasz S.L."/>
            <person name="Seifert K.A."/>
            <person name="Miller J.D."/>
            <person name="Mondo S.J."/>
            <person name="Labutti K."/>
            <person name="Lipzen A."/>
            <person name="Dockter R."/>
            <person name="Kennedy M."/>
            <person name="Grigoriev I.V."/>
            <person name="Spatafora J.W."/>
        </authorList>
    </citation>
    <scope>NUCLEOTIDE SEQUENCE [LARGE SCALE GENOMIC DNA]</scope>
    <source>
        <strain evidence="7 8">CBS 120377</strain>
    </source>
</reference>
<evidence type="ECO:0000256" key="3">
    <source>
        <dbReference type="ARBA" id="ARBA00022723"/>
    </source>
</evidence>
<evidence type="ECO:0000313" key="7">
    <source>
        <dbReference type="EMBL" id="KUJ19046.1"/>
    </source>
</evidence>
<comment type="similarity">
    <text evidence="2">Belongs to the metallo-beta-lactamase superfamily.</text>
</comment>
<feature type="domain" description="Metallo-beta-lactamase" evidence="6">
    <location>
        <begin position="50"/>
        <end position="283"/>
    </location>
</feature>
<comment type="cofactor">
    <cofactor evidence="1">
        <name>Zn(2+)</name>
        <dbReference type="ChEBI" id="CHEBI:29105"/>
    </cofactor>
</comment>
<dbReference type="SMART" id="SM00849">
    <property type="entry name" value="Lactamase_B"/>
    <property type="match status" value="1"/>
</dbReference>
<dbReference type="GO" id="GO:0046872">
    <property type="term" value="F:metal ion binding"/>
    <property type="evidence" value="ECO:0007669"/>
    <property type="project" value="UniProtKB-KW"/>
</dbReference>
<dbReference type="AlphaFoldDB" id="A0A194XFX8"/>
<dbReference type="InParanoid" id="A0A194XFX8"/>
<dbReference type="RefSeq" id="XP_018073401.1">
    <property type="nucleotide sequence ID" value="XM_018210623.1"/>
</dbReference>
<evidence type="ECO:0000313" key="8">
    <source>
        <dbReference type="Proteomes" id="UP000070700"/>
    </source>
</evidence>
<dbReference type="PANTHER" id="PTHR42978:SF2">
    <property type="entry name" value="102 KBASES UNSTABLE REGION: FROM 1 TO 119443"/>
    <property type="match status" value="1"/>
</dbReference>